<proteinExistence type="predicted"/>
<dbReference type="Proteomes" id="UP001337580">
    <property type="component" value="Chromosome"/>
</dbReference>
<name>A0AA48I8J3_9FIRM</name>
<dbReference type="InterPro" id="IPR039331">
    <property type="entry name" value="PAPs-like"/>
</dbReference>
<sequence length="901" mass="104263">MQILNKKVIKGLLVSFLNRINKNDLKDNLLEFLPGIDIDDIIIKSVQIIFQTKKNINLGGFLGKADVYYKDGILIRFVGLLNIFLEKLIITEEKIIYLIYDVFEQFKRCYLSSESCIEKNVDDILEKISEIKIGNSVFTLYDFLEAAIANNNNNLKIKTLHFDSKSVDKREISKCFVEFITKILLDLFANASKSIHINYKEISNSLIFGYLFSKKTNGGQISKILKISDIDPSNMIKKTIKNYAGESFFDSFGELLLDVLANPKEKNNISKNNIFNLTMTFGVEANSRVLRWFDDYFLEDNHIRNNESMVFLEIAEDKNFSFSKRFRPSVEVVKLARSTLGFALKYKFEKRFKYTVRLDNLSFGKTYYYRISNKNYDYRNSFELNEETDENKRNFNFLVFADSQGMVKSDYEVFLNLLNNSVLKCDKYIDFLVHLGDFVDDGNNESYWDFVLNSKIWGQKAVIPVAGNHEAKFNPPINILGIKNSIINHFAISDMCKELEQDFSKGAYFSYTYKNTLFIVLNTNLENESGLGKQQYCWALKIAKSSDARWKIILTHKPAYLNSQHGHNKNTKRVSEDLIKLSSQCDIDLVLGGHDHIYFCSSLLCMKKKVSVGEEYFEEDWRIINSTINGRDNEGSVFLTCGASGVKNYKAPENMNVLNFSYPSYAQLEILDSEIKIKINKFENNSIVSVDKFIIKKANKNSEKTISIKDLEKMIDNIPDCPWMPWDEKINRVENELYRFDKKNIKNYDTFVKVKKNNDKYHGILRRNICMIYNKQEFLDAVSNPKIGTIIIKCNEIKFENIFGFGRNINIDHDLCIKGKSDLLFVSFKVNKGITLILDGKINIIANRKIFSIYPAISIFKMKKNSTLILGKLVSISRSFGLGRGLVFKFHKDQADIYYKF</sequence>
<dbReference type="InterPro" id="IPR029052">
    <property type="entry name" value="Metallo-depent_PP-like"/>
</dbReference>
<dbReference type="InterPro" id="IPR004843">
    <property type="entry name" value="Calcineurin-like_PHP"/>
</dbReference>
<dbReference type="Pfam" id="PF00149">
    <property type="entry name" value="Metallophos"/>
    <property type="match status" value="1"/>
</dbReference>
<dbReference type="GO" id="GO:0003993">
    <property type="term" value="F:acid phosphatase activity"/>
    <property type="evidence" value="ECO:0007669"/>
    <property type="project" value="InterPro"/>
</dbReference>
<protein>
    <submittedName>
        <fullName evidence="3">Metallophosphoesterase</fullName>
    </submittedName>
</protein>
<dbReference type="AlphaFoldDB" id="A0AA48I8J3"/>
<feature type="domain" description="Calcineurin-like phosphoesterase" evidence="2">
    <location>
        <begin position="396"/>
        <end position="598"/>
    </location>
</feature>
<evidence type="ECO:0000256" key="1">
    <source>
        <dbReference type="ARBA" id="ARBA00022729"/>
    </source>
</evidence>
<dbReference type="Gene3D" id="3.60.21.10">
    <property type="match status" value="1"/>
</dbReference>
<dbReference type="KEGG" id="ips:CfP315_0640"/>
<keyword evidence="1" id="KW-0732">Signal</keyword>
<gene>
    <name evidence="3" type="ORF">CfP315_0640</name>
</gene>
<accession>A0AA48I8J3</accession>
<evidence type="ECO:0000259" key="2">
    <source>
        <dbReference type="Pfam" id="PF00149"/>
    </source>
</evidence>
<organism evidence="3">
    <name type="scientific">Candidatus Improbicoccus pseudotrichonymphae</name>
    <dbReference type="NCBI Taxonomy" id="3033792"/>
    <lineage>
        <taxon>Bacteria</taxon>
        <taxon>Bacillati</taxon>
        <taxon>Bacillota</taxon>
        <taxon>Clostridia</taxon>
        <taxon>Candidatus Improbicoccus</taxon>
    </lineage>
</organism>
<dbReference type="EMBL" id="AP027924">
    <property type="protein sequence ID" value="BED92063.1"/>
    <property type="molecule type" value="Genomic_DNA"/>
</dbReference>
<dbReference type="PANTHER" id="PTHR22953">
    <property type="entry name" value="ACID PHOSPHATASE RELATED"/>
    <property type="match status" value="1"/>
</dbReference>
<dbReference type="SUPFAM" id="SSF56300">
    <property type="entry name" value="Metallo-dependent phosphatases"/>
    <property type="match status" value="1"/>
</dbReference>
<evidence type="ECO:0000313" key="3">
    <source>
        <dbReference type="EMBL" id="BED92063.1"/>
    </source>
</evidence>
<reference evidence="3" key="1">
    <citation type="journal article" date="2023" name="ISME J.">
        <title>Emergence of putative energy parasites within Clostridia revealed by genome analysis of a novel endosymbiotic clade.</title>
        <authorList>
            <person name="Takahashi K."/>
            <person name="Kuwahara H."/>
            <person name="Horikawa Y."/>
            <person name="Izawa K."/>
            <person name="Kato D."/>
            <person name="Inagaki T."/>
            <person name="Yuki M."/>
            <person name="Ohkuma M."/>
            <person name="Hongoh Y."/>
        </authorList>
    </citation>
    <scope>NUCLEOTIDE SEQUENCE</scope>
    <source>
        <strain evidence="3">CfP3-15</strain>
    </source>
</reference>
<dbReference type="PANTHER" id="PTHR22953:SF153">
    <property type="entry name" value="PURPLE ACID PHOSPHATASE"/>
    <property type="match status" value="1"/>
</dbReference>